<accession>A0A4R4TEJ7</accession>
<comment type="caution">
    <text evidence="2">The sequence shown here is derived from an EMBL/GenBank/DDBJ whole genome shotgun (WGS) entry which is preliminary data.</text>
</comment>
<dbReference type="InterPro" id="IPR001387">
    <property type="entry name" value="Cro/C1-type_HTH"/>
</dbReference>
<dbReference type="AlphaFoldDB" id="A0A4R4TEJ7"/>
<reference evidence="2 3" key="1">
    <citation type="submission" date="2019-03" db="EMBL/GenBank/DDBJ databases">
        <title>Draft genome sequences of novel Actinobacteria.</title>
        <authorList>
            <person name="Sahin N."/>
            <person name="Ay H."/>
            <person name="Saygin H."/>
        </authorList>
    </citation>
    <scope>NUCLEOTIDE SEQUENCE [LARGE SCALE GENOMIC DNA]</scope>
    <source>
        <strain evidence="2 3">DSM 41900</strain>
    </source>
</reference>
<dbReference type="InterPro" id="IPR043917">
    <property type="entry name" value="DUF5753"/>
</dbReference>
<dbReference type="SUPFAM" id="SSF47413">
    <property type="entry name" value="lambda repressor-like DNA-binding domains"/>
    <property type="match status" value="1"/>
</dbReference>
<feature type="domain" description="HTH cro/C1-type" evidence="1">
    <location>
        <begin position="41"/>
        <end position="98"/>
    </location>
</feature>
<keyword evidence="3" id="KW-1185">Reference proteome</keyword>
<dbReference type="Proteomes" id="UP000295345">
    <property type="component" value="Unassembled WGS sequence"/>
</dbReference>
<organism evidence="2 3">
    <name type="scientific">Streptomyces hainanensis</name>
    <dbReference type="NCBI Taxonomy" id="402648"/>
    <lineage>
        <taxon>Bacteria</taxon>
        <taxon>Bacillati</taxon>
        <taxon>Actinomycetota</taxon>
        <taxon>Actinomycetes</taxon>
        <taxon>Kitasatosporales</taxon>
        <taxon>Streptomycetaceae</taxon>
        <taxon>Streptomyces</taxon>
    </lineage>
</organism>
<protein>
    <submittedName>
        <fullName evidence="2">XRE family transcriptional regulator</fullName>
    </submittedName>
</protein>
<dbReference type="SMART" id="SM00530">
    <property type="entry name" value="HTH_XRE"/>
    <property type="match status" value="1"/>
</dbReference>
<name>A0A4R4TEJ7_9ACTN</name>
<dbReference type="InterPro" id="IPR010982">
    <property type="entry name" value="Lambda_DNA-bd_dom_sf"/>
</dbReference>
<proteinExistence type="predicted"/>
<dbReference type="OrthoDB" id="4966777at2"/>
<dbReference type="Pfam" id="PF19054">
    <property type="entry name" value="DUF5753"/>
    <property type="match status" value="1"/>
</dbReference>
<dbReference type="CDD" id="cd00093">
    <property type="entry name" value="HTH_XRE"/>
    <property type="match status" value="1"/>
</dbReference>
<dbReference type="GO" id="GO:0003677">
    <property type="term" value="F:DNA binding"/>
    <property type="evidence" value="ECO:0007669"/>
    <property type="project" value="InterPro"/>
</dbReference>
<dbReference type="Pfam" id="PF13560">
    <property type="entry name" value="HTH_31"/>
    <property type="match status" value="1"/>
</dbReference>
<dbReference type="EMBL" id="SMKI01000168">
    <property type="protein sequence ID" value="TDC74014.1"/>
    <property type="molecule type" value="Genomic_DNA"/>
</dbReference>
<dbReference type="Gene3D" id="1.10.260.40">
    <property type="entry name" value="lambda repressor-like DNA-binding domains"/>
    <property type="match status" value="1"/>
</dbReference>
<sequence length="312" mass="34662">MEAAGHRTLRALRGLRGGAPGSLTVDPREAGRDRRDLAQALKTLRLVVGLSGVRLAVCCGISQSKISRIESGRVLPSVVDVQLIVQALHLDQQTAADLVALARRANIDYECVRASVRRGLHHRQRELAALEAAATRMRFFLPAIPTSLLQTAEYMRTVMTRPTSAAQGNVARAIALKLERQTVLHDGSKLFEFLLTESAIRWRMGSPGLMALQLDRLSSLSRLSGVRICVLPLSRVVQESAFHTFTVYDRSLVTAELFSGRVAMRDPKDVDHYIALFEFMLSHAETGDSARHLLARWADDFRDEGEQMPERE</sequence>
<evidence type="ECO:0000313" key="3">
    <source>
        <dbReference type="Proteomes" id="UP000295345"/>
    </source>
</evidence>
<evidence type="ECO:0000259" key="1">
    <source>
        <dbReference type="PROSITE" id="PS50943"/>
    </source>
</evidence>
<evidence type="ECO:0000313" key="2">
    <source>
        <dbReference type="EMBL" id="TDC74014.1"/>
    </source>
</evidence>
<gene>
    <name evidence="2" type="ORF">E1283_17230</name>
</gene>
<dbReference type="PROSITE" id="PS50943">
    <property type="entry name" value="HTH_CROC1"/>
    <property type="match status" value="1"/>
</dbReference>